<dbReference type="Gene3D" id="3.30.530.20">
    <property type="match status" value="1"/>
</dbReference>
<dbReference type="PANTHER" id="PTHR13510:SF44">
    <property type="entry name" value="RABENOSYN-5"/>
    <property type="match status" value="1"/>
</dbReference>
<dbReference type="EMBL" id="RCMV01006501">
    <property type="protein sequence ID" value="KAG3176708.1"/>
    <property type="molecule type" value="Genomic_DNA"/>
</dbReference>
<dbReference type="PANTHER" id="PTHR13510">
    <property type="entry name" value="FYVE-FINGER-CONTAINING RAB5 EFFECTOR PROTEIN RABENOSYN-5-RELATED"/>
    <property type="match status" value="1"/>
</dbReference>
<dbReference type="InterPro" id="IPR023393">
    <property type="entry name" value="START-like_dom_sf"/>
</dbReference>
<dbReference type="SUPFAM" id="SSF55961">
    <property type="entry name" value="Bet v1-like"/>
    <property type="match status" value="1"/>
</dbReference>
<organism evidence="1 3">
    <name type="scientific">Phytophthora cactorum</name>
    <dbReference type="NCBI Taxonomy" id="29920"/>
    <lineage>
        <taxon>Eukaryota</taxon>
        <taxon>Sar</taxon>
        <taxon>Stramenopiles</taxon>
        <taxon>Oomycota</taxon>
        <taxon>Peronosporomycetes</taxon>
        <taxon>Peronosporales</taxon>
        <taxon>Peronosporaceae</taxon>
        <taxon>Phytophthora</taxon>
    </lineage>
</organism>
<dbReference type="EMBL" id="RCML01005673">
    <property type="protein sequence ID" value="KAG2937725.1"/>
    <property type="molecule type" value="Genomic_DNA"/>
</dbReference>
<comment type="caution">
    <text evidence="1">The sequence shown here is derived from an EMBL/GenBank/DDBJ whole genome shotgun (WGS) entry which is preliminary data.</text>
</comment>
<dbReference type="Proteomes" id="UP000697107">
    <property type="component" value="Unassembled WGS sequence"/>
</dbReference>
<dbReference type="InterPro" id="IPR052727">
    <property type="entry name" value="Rab4/Rab5_effector"/>
</dbReference>
<accession>A0A8T1DAH6</accession>
<feature type="non-terminal residue" evidence="1">
    <location>
        <position position="157"/>
    </location>
</feature>
<evidence type="ECO:0000313" key="2">
    <source>
        <dbReference type="EMBL" id="KAG3176708.1"/>
    </source>
</evidence>
<dbReference type="Proteomes" id="UP000760860">
    <property type="component" value="Unassembled WGS sequence"/>
</dbReference>
<protein>
    <submittedName>
        <fullName evidence="1">Uncharacterized protein</fullName>
    </submittedName>
</protein>
<name>A0A8T1DAH6_9STRA</name>
<proteinExistence type="predicted"/>
<gene>
    <name evidence="1" type="ORF">PC118_g26036</name>
    <name evidence="2" type="ORF">PC129_g25544</name>
</gene>
<dbReference type="VEuPathDB" id="FungiDB:PC110_g19267"/>
<sequence>MPVILAVGTFEGELNDLMFGIVNPTQEIMRVKASYVKDYSDGAVLANIVVPTVEEPFRSVSVKWTQINLPLNQTGLVQNRDFVCLEATGILHFANGDRVGYQLLHSIDFPNTQPLPGTIRARHKIIGFYCQISRNVIDTYAFDTVHPGGKVFRSVAL</sequence>
<evidence type="ECO:0000313" key="3">
    <source>
        <dbReference type="Proteomes" id="UP000697107"/>
    </source>
</evidence>
<reference evidence="1" key="1">
    <citation type="submission" date="2018-10" db="EMBL/GenBank/DDBJ databases">
        <title>Effector identification in a new, highly contiguous assembly of the strawberry crown rot pathogen Phytophthora cactorum.</title>
        <authorList>
            <person name="Armitage A.D."/>
            <person name="Nellist C.F."/>
            <person name="Bates H."/>
            <person name="Vickerstaff R.J."/>
            <person name="Harrison R.J."/>
        </authorList>
    </citation>
    <scope>NUCLEOTIDE SEQUENCE</scope>
    <source>
        <strain evidence="1">P415</strain>
        <strain evidence="2">P421</strain>
    </source>
</reference>
<dbReference type="AlphaFoldDB" id="A0A8T1DAH6"/>
<evidence type="ECO:0000313" key="1">
    <source>
        <dbReference type="EMBL" id="KAG2937725.1"/>
    </source>
</evidence>